<dbReference type="EMBL" id="BAABHS010000009">
    <property type="protein sequence ID" value="GAA4963788.1"/>
    <property type="molecule type" value="Genomic_DNA"/>
</dbReference>
<dbReference type="Gene3D" id="2.60.120.180">
    <property type="match status" value="1"/>
</dbReference>
<keyword evidence="3" id="KW-0812">Transmembrane</keyword>
<feature type="domain" description="Ricin B lectin" evidence="4">
    <location>
        <begin position="303"/>
        <end position="421"/>
    </location>
</feature>
<dbReference type="PANTHER" id="PTHR34002:SF9">
    <property type="entry name" value="XYLOGLUCAN-SPECIFIC ENDO-BETA-1,4-GLUCANASE A"/>
    <property type="match status" value="1"/>
</dbReference>
<dbReference type="InterPro" id="IPR002594">
    <property type="entry name" value="GH12"/>
</dbReference>
<evidence type="ECO:0000313" key="6">
    <source>
        <dbReference type="Proteomes" id="UP001500466"/>
    </source>
</evidence>
<dbReference type="InterPro" id="IPR035992">
    <property type="entry name" value="Ricin_B-like_lectins"/>
</dbReference>
<evidence type="ECO:0000256" key="1">
    <source>
        <dbReference type="ARBA" id="ARBA00005519"/>
    </source>
</evidence>
<dbReference type="InterPro" id="IPR013319">
    <property type="entry name" value="GH11/12"/>
</dbReference>
<keyword evidence="3" id="KW-0472">Membrane</keyword>
<keyword evidence="2" id="KW-0624">Polysaccharide degradation</keyword>
<gene>
    <name evidence="5" type="ORF">GCM10023205_29670</name>
</gene>
<dbReference type="SUPFAM" id="SSF49899">
    <property type="entry name" value="Concanavalin A-like lectins/glucanases"/>
    <property type="match status" value="1"/>
</dbReference>
<comment type="similarity">
    <text evidence="1 2">Belongs to the glycosyl hydrolase 12 (cellulase H) family.</text>
</comment>
<dbReference type="Proteomes" id="UP001500466">
    <property type="component" value="Unassembled WGS sequence"/>
</dbReference>
<keyword evidence="6" id="KW-1185">Reference proteome</keyword>
<dbReference type="InterPro" id="IPR000772">
    <property type="entry name" value="Ricin_B_lectin"/>
</dbReference>
<evidence type="ECO:0000259" key="4">
    <source>
        <dbReference type="SMART" id="SM00458"/>
    </source>
</evidence>
<dbReference type="PROSITE" id="PS50231">
    <property type="entry name" value="RICIN_B_LECTIN"/>
    <property type="match status" value="1"/>
</dbReference>
<dbReference type="Pfam" id="PF01670">
    <property type="entry name" value="Glyco_hydro_12"/>
    <property type="match status" value="1"/>
</dbReference>
<proteinExistence type="inferred from homology"/>
<evidence type="ECO:0000256" key="3">
    <source>
        <dbReference type="SAM" id="Phobius"/>
    </source>
</evidence>
<keyword evidence="2" id="KW-0326">Glycosidase</keyword>
<reference evidence="6" key="1">
    <citation type="journal article" date="2019" name="Int. J. Syst. Evol. Microbiol.">
        <title>The Global Catalogue of Microorganisms (GCM) 10K type strain sequencing project: providing services to taxonomists for standard genome sequencing and annotation.</title>
        <authorList>
            <consortium name="The Broad Institute Genomics Platform"/>
            <consortium name="The Broad Institute Genome Sequencing Center for Infectious Disease"/>
            <person name="Wu L."/>
            <person name="Ma J."/>
        </authorList>
    </citation>
    <scope>NUCLEOTIDE SEQUENCE [LARGE SCALE GENOMIC DNA]</scope>
    <source>
        <strain evidence="6">JCM 17986</strain>
    </source>
</reference>
<dbReference type="Gene3D" id="2.80.10.50">
    <property type="match status" value="1"/>
</dbReference>
<name>A0ABP9H8B8_9ACTN</name>
<dbReference type="InterPro" id="IPR013320">
    <property type="entry name" value="ConA-like_dom_sf"/>
</dbReference>
<evidence type="ECO:0000256" key="2">
    <source>
        <dbReference type="RuleBase" id="RU361163"/>
    </source>
</evidence>
<organism evidence="5 6">
    <name type="scientific">Yinghuangia aomiensis</name>
    <dbReference type="NCBI Taxonomy" id="676205"/>
    <lineage>
        <taxon>Bacteria</taxon>
        <taxon>Bacillati</taxon>
        <taxon>Actinomycetota</taxon>
        <taxon>Actinomycetes</taxon>
        <taxon>Kitasatosporales</taxon>
        <taxon>Streptomycetaceae</taxon>
        <taxon>Yinghuangia</taxon>
    </lineage>
</organism>
<dbReference type="PANTHER" id="PTHR34002">
    <property type="entry name" value="BLR1656 PROTEIN"/>
    <property type="match status" value="1"/>
</dbReference>
<feature type="transmembrane region" description="Helical" evidence="3">
    <location>
        <begin position="20"/>
        <end position="40"/>
    </location>
</feature>
<evidence type="ECO:0000313" key="5">
    <source>
        <dbReference type="EMBL" id="GAA4963788.1"/>
    </source>
</evidence>
<sequence length="422" mass="44266">MDEVRKGLVRLWSAARTRPYAAGAVSAALLGAVLAVWVLMPPRVAGKVRAPQAVAAPPPKAVAQVMPEPGDLCSTQENRHPARTVDSGRYLVNPNEWNAVGGLCVQSRGGADFRITQSGVTGRTVVDPQRGPGAYAHITTPPTGGPLPIRVDKLQYATSSWRTRTVDSGTYNASYDLWYSSVPGQCSFTDSAELMIWIDSRNKHPSGKLAPDPLRVGALSFSVYEPPKPVSGGHTLIVYALTTPVDEVVNLDLRAFTRDAVQRGYVPGDSALCAVQAGFEVWDGGVGLATESFSFSAAAGIPSGAVTSALPGLCLEWPDGARAANVGTCNAQPSQSWSRPPDGTLVHAGLCLENGRDGALSLVECDGTPEQRWIPDAAGRIVNGSRNACLDAGTGGGAGRTGAVPRARTCDNSQGQVWYPPV</sequence>
<comment type="caution">
    <text evidence="5">The sequence shown here is derived from an EMBL/GenBank/DDBJ whole genome shotgun (WGS) entry which is preliminary data.</text>
</comment>
<dbReference type="SUPFAM" id="SSF50370">
    <property type="entry name" value="Ricin B-like lectins"/>
    <property type="match status" value="1"/>
</dbReference>
<keyword evidence="2" id="KW-0378">Hydrolase</keyword>
<dbReference type="Pfam" id="PF00652">
    <property type="entry name" value="Ricin_B_lectin"/>
    <property type="match status" value="1"/>
</dbReference>
<accession>A0ABP9H8B8</accession>
<keyword evidence="3" id="KW-1133">Transmembrane helix</keyword>
<dbReference type="RefSeq" id="WP_345675912.1">
    <property type="nucleotide sequence ID" value="NZ_BAABHS010000009.1"/>
</dbReference>
<keyword evidence="2" id="KW-0119">Carbohydrate metabolism</keyword>
<dbReference type="SMART" id="SM00458">
    <property type="entry name" value="RICIN"/>
    <property type="match status" value="1"/>
</dbReference>
<protein>
    <recommendedName>
        <fullName evidence="4">Ricin B lectin domain-containing protein</fullName>
    </recommendedName>
</protein>